<proteinExistence type="predicted"/>
<protein>
    <submittedName>
        <fullName evidence="1">Uncharacterized protein</fullName>
    </submittedName>
</protein>
<dbReference type="AlphaFoldDB" id="A0AB38CWA4"/>
<comment type="caution">
    <text evidence="1">The sequence shown here is derived from an EMBL/GenBank/DDBJ whole genome shotgun (WGS) entry which is preliminary data.</text>
</comment>
<evidence type="ECO:0000313" key="1">
    <source>
        <dbReference type="EMBL" id="SIA56085.1"/>
    </source>
</evidence>
<gene>
    <name evidence="1" type="ORF">SAMEA2070301_01456</name>
</gene>
<reference evidence="1 2" key="1">
    <citation type="submission" date="2016-11" db="EMBL/GenBank/DDBJ databases">
        <authorList>
            <consortium name="Pathogen Informatics"/>
        </authorList>
    </citation>
    <scope>NUCLEOTIDE SEQUENCE [LARGE SCALE GENOMIC DNA]</scope>
    <source>
        <strain evidence="1 2">104</strain>
    </source>
</reference>
<organism evidence="1 2">
    <name type="scientific">Mycobacteroides abscessus subsp. abscessus</name>
    <dbReference type="NCBI Taxonomy" id="1185650"/>
    <lineage>
        <taxon>Bacteria</taxon>
        <taxon>Bacillati</taxon>
        <taxon>Actinomycetota</taxon>
        <taxon>Actinomycetes</taxon>
        <taxon>Mycobacteriales</taxon>
        <taxon>Mycobacteriaceae</taxon>
        <taxon>Mycobacteroides</taxon>
        <taxon>Mycobacteroides abscessus</taxon>
    </lineage>
</organism>
<accession>A0AB38CWA4</accession>
<dbReference type="EMBL" id="FSHM01000002">
    <property type="protein sequence ID" value="SIA56085.1"/>
    <property type="molecule type" value="Genomic_DNA"/>
</dbReference>
<sequence>MAPPHYRPILGAGGGVSPLGLPEPLCHCAVRCILSDMSTTAVRFTLTTLSTLTVALGVYVLPTTHPVSHALPPLPVCEQEDGNTDGAPCNWTDPDTGAVYYVDSSNYR</sequence>
<name>A0AB38CWA4_9MYCO</name>
<evidence type="ECO:0000313" key="2">
    <source>
        <dbReference type="Proteomes" id="UP000185210"/>
    </source>
</evidence>
<dbReference type="Proteomes" id="UP000185210">
    <property type="component" value="Unassembled WGS sequence"/>
</dbReference>